<dbReference type="InterPro" id="IPR036390">
    <property type="entry name" value="WH_DNA-bd_sf"/>
</dbReference>
<dbReference type="Pfam" id="PF00027">
    <property type="entry name" value="cNMP_binding"/>
    <property type="match status" value="1"/>
</dbReference>
<keyword evidence="1" id="KW-0805">Transcription regulation</keyword>
<name>A0A1M5ZQR9_9CLOT</name>
<dbReference type="SUPFAM" id="SSF46785">
    <property type="entry name" value="Winged helix' DNA-binding domain"/>
    <property type="match status" value="1"/>
</dbReference>
<evidence type="ECO:0000256" key="2">
    <source>
        <dbReference type="ARBA" id="ARBA00023125"/>
    </source>
</evidence>
<evidence type="ECO:0000313" key="6">
    <source>
        <dbReference type="EMBL" id="SHI26293.1"/>
    </source>
</evidence>
<dbReference type="NCBIfam" id="NF007707">
    <property type="entry name" value="PRK10402.1"/>
    <property type="match status" value="1"/>
</dbReference>
<dbReference type="PROSITE" id="PS50042">
    <property type="entry name" value="CNMP_BINDING_3"/>
    <property type="match status" value="1"/>
</dbReference>
<protein>
    <submittedName>
        <fullName evidence="6">cAMP-binding domain of CRP or a regulatory subunit of cAMP-dependent protein kinases</fullName>
    </submittedName>
</protein>
<dbReference type="SUPFAM" id="SSF51206">
    <property type="entry name" value="cAMP-binding domain-like"/>
    <property type="match status" value="1"/>
</dbReference>
<dbReference type="GO" id="GO:0006355">
    <property type="term" value="P:regulation of DNA-templated transcription"/>
    <property type="evidence" value="ECO:0007669"/>
    <property type="project" value="InterPro"/>
</dbReference>
<dbReference type="GO" id="GO:0016301">
    <property type="term" value="F:kinase activity"/>
    <property type="evidence" value="ECO:0007669"/>
    <property type="project" value="UniProtKB-KW"/>
</dbReference>
<dbReference type="CDD" id="cd00038">
    <property type="entry name" value="CAP_ED"/>
    <property type="match status" value="1"/>
</dbReference>
<dbReference type="InterPro" id="IPR012318">
    <property type="entry name" value="HTH_CRP"/>
</dbReference>
<evidence type="ECO:0000259" key="5">
    <source>
        <dbReference type="PROSITE" id="PS51063"/>
    </source>
</evidence>
<keyword evidence="6" id="KW-0418">Kinase</keyword>
<proteinExistence type="predicted"/>
<dbReference type="InterPro" id="IPR014710">
    <property type="entry name" value="RmlC-like_jellyroll"/>
</dbReference>
<dbReference type="EMBL" id="FQXU01000010">
    <property type="protein sequence ID" value="SHI26293.1"/>
    <property type="molecule type" value="Genomic_DNA"/>
</dbReference>
<dbReference type="PROSITE" id="PS51063">
    <property type="entry name" value="HTH_CRP_2"/>
    <property type="match status" value="1"/>
</dbReference>
<dbReference type="Gene3D" id="2.60.120.10">
    <property type="entry name" value="Jelly Rolls"/>
    <property type="match status" value="1"/>
</dbReference>
<reference evidence="6 7" key="1">
    <citation type="submission" date="2016-11" db="EMBL/GenBank/DDBJ databases">
        <authorList>
            <person name="Jaros S."/>
            <person name="Januszkiewicz K."/>
            <person name="Wedrychowicz H."/>
        </authorList>
    </citation>
    <scope>NUCLEOTIDE SEQUENCE [LARGE SCALE GENOMIC DNA]</scope>
    <source>
        <strain evidence="6 7">DSM 6191</strain>
    </source>
</reference>
<evidence type="ECO:0000256" key="1">
    <source>
        <dbReference type="ARBA" id="ARBA00023015"/>
    </source>
</evidence>
<dbReference type="RefSeq" id="WP_073021124.1">
    <property type="nucleotide sequence ID" value="NZ_FQXU01000010.1"/>
</dbReference>
<dbReference type="InterPro" id="IPR000595">
    <property type="entry name" value="cNMP-bd_dom"/>
</dbReference>
<dbReference type="GO" id="GO:0003677">
    <property type="term" value="F:DNA binding"/>
    <property type="evidence" value="ECO:0007669"/>
    <property type="project" value="UniProtKB-KW"/>
</dbReference>
<keyword evidence="2" id="KW-0238">DNA-binding</keyword>
<feature type="domain" description="HTH crp-type" evidence="5">
    <location>
        <begin position="150"/>
        <end position="213"/>
    </location>
</feature>
<accession>A0A1M5ZQR9</accession>
<dbReference type="AlphaFoldDB" id="A0A1M5ZQR9"/>
<keyword evidence="6" id="KW-0808">Transferase</keyword>
<dbReference type="Proteomes" id="UP000184241">
    <property type="component" value="Unassembled WGS sequence"/>
</dbReference>
<feature type="domain" description="Cyclic nucleotide-binding" evidence="4">
    <location>
        <begin position="37"/>
        <end position="136"/>
    </location>
</feature>
<organism evidence="6 7">
    <name type="scientific">Clostridium intestinale DSM 6191</name>
    <dbReference type="NCBI Taxonomy" id="1121320"/>
    <lineage>
        <taxon>Bacteria</taxon>
        <taxon>Bacillati</taxon>
        <taxon>Bacillota</taxon>
        <taxon>Clostridia</taxon>
        <taxon>Eubacteriales</taxon>
        <taxon>Clostridiaceae</taxon>
        <taxon>Clostridium</taxon>
    </lineage>
</organism>
<dbReference type="InterPro" id="IPR018490">
    <property type="entry name" value="cNMP-bd_dom_sf"/>
</dbReference>
<keyword evidence="3" id="KW-0804">Transcription</keyword>
<evidence type="ECO:0000259" key="4">
    <source>
        <dbReference type="PROSITE" id="PS50042"/>
    </source>
</evidence>
<evidence type="ECO:0000313" key="7">
    <source>
        <dbReference type="Proteomes" id="UP000184241"/>
    </source>
</evidence>
<gene>
    <name evidence="6" type="ORF">SAMN02745941_03227</name>
</gene>
<evidence type="ECO:0000256" key="3">
    <source>
        <dbReference type="ARBA" id="ARBA00023163"/>
    </source>
</evidence>
<sequence length="224" mass="26344">MGEKIIDKKILENYINKYQIDEVFSNDMKPYMHLFKFNKGEHICRVQEDLEYLYFFVSGKAKVYTVMSNGKSLLLCFYTPFKVIGDVEFMYFNKADCSVQAIEETYCVGIAFEHIRKYSIEDSKFLRFICDGLAEKLTRLSKYSSINLLYPLENRVASYILSNKEKNTFKENLTETAELLGASYRHLLRTLNSLCSKSIIRKKKNYYEIIDEEVLRGLAEDLYE</sequence>